<name>A0A1B8ATP6_FUSPO</name>
<feature type="transmembrane region" description="Helical" evidence="1">
    <location>
        <begin position="20"/>
        <end position="43"/>
    </location>
</feature>
<organism evidence="2 3">
    <name type="scientific">Fusarium poae</name>
    <dbReference type="NCBI Taxonomy" id="36050"/>
    <lineage>
        <taxon>Eukaryota</taxon>
        <taxon>Fungi</taxon>
        <taxon>Dikarya</taxon>
        <taxon>Ascomycota</taxon>
        <taxon>Pezizomycotina</taxon>
        <taxon>Sordariomycetes</taxon>
        <taxon>Hypocreomycetidae</taxon>
        <taxon>Hypocreales</taxon>
        <taxon>Nectriaceae</taxon>
        <taxon>Fusarium</taxon>
    </lineage>
</organism>
<evidence type="ECO:0000313" key="3">
    <source>
        <dbReference type="Proteomes" id="UP000091967"/>
    </source>
</evidence>
<proteinExistence type="predicted"/>
<keyword evidence="3" id="KW-1185">Reference proteome</keyword>
<protein>
    <submittedName>
        <fullName evidence="2">Uncharacterized protein</fullName>
    </submittedName>
</protein>
<keyword evidence="1" id="KW-1133">Transmembrane helix</keyword>
<accession>A0A1B8ATP6</accession>
<keyword evidence="1" id="KW-0812">Transmembrane</keyword>
<dbReference type="Proteomes" id="UP000091967">
    <property type="component" value="Unassembled WGS sequence"/>
</dbReference>
<evidence type="ECO:0000256" key="1">
    <source>
        <dbReference type="SAM" id="Phobius"/>
    </source>
</evidence>
<keyword evidence="1" id="KW-0472">Membrane</keyword>
<gene>
    <name evidence="2" type="ORF">FPOA_04405</name>
</gene>
<evidence type="ECO:0000313" key="2">
    <source>
        <dbReference type="EMBL" id="OBS23857.1"/>
    </source>
</evidence>
<comment type="caution">
    <text evidence="2">The sequence shown here is derived from an EMBL/GenBank/DDBJ whole genome shotgun (WGS) entry which is preliminary data.</text>
</comment>
<dbReference type="AlphaFoldDB" id="A0A1B8ATP6"/>
<reference evidence="2 3" key="1">
    <citation type="submission" date="2016-06" db="EMBL/GenBank/DDBJ databases">
        <title>Living apart together: crosstalk between the core and supernumerary genomes in a fungal plant pathogen.</title>
        <authorList>
            <person name="Vanheule A."/>
            <person name="Audenaert K."/>
            <person name="Warris S."/>
            <person name="Van De Geest H."/>
            <person name="Schijlen E."/>
            <person name="Hofte M."/>
            <person name="De Saeger S."/>
            <person name="Haesaert G."/>
            <person name="Waalwijk C."/>
            <person name="Van Der Lee T."/>
        </authorList>
    </citation>
    <scope>NUCLEOTIDE SEQUENCE [LARGE SCALE GENOMIC DNA]</scope>
    <source>
        <strain evidence="2 3">2516</strain>
    </source>
</reference>
<dbReference type="EMBL" id="LYXU01000002">
    <property type="protein sequence ID" value="OBS23857.1"/>
    <property type="molecule type" value="Genomic_DNA"/>
</dbReference>
<sequence>MPVPAVAGSKRQSRPGTKGLLAHLMLAPVTSVPFTVQTTLVLYMKAVAALAFSTCRTTPQSGLKAGTRGLTANITKTRYWRLCAEEADTRTTVLSVPILVYILNQSTTQHFIRAIVFDTHHLLRR</sequence>